<keyword evidence="2" id="KW-1133">Transmembrane helix</keyword>
<dbReference type="SUPFAM" id="SSF51445">
    <property type="entry name" value="(Trans)glycosidases"/>
    <property type="match status" value="1"/>
</dbReference>
<evidence type="ECO:0000313" key="3">
    <source>
        <dbReference type="Proteomes" id="UP000694924"/>
    </source>
</evidence>
<dbReference type="InterPro" id="IPR017853">
    <property type="entry name" value="GH"/>
</dbReference>
<gene>
    <name evidence="4" type="primary">LOC107067992</name>
</gene>
<accession>A0ABM1IGX1</accession>
<proteinExistence type="inferred from homology"/>
<protein>
    <submittedName>
        <fullName evidence="4">Heparanase-like</fullName>
    </submittedName>
</protein>
<dbReference type="GeneID" id="107067992"/>
<evidence type="ECO:0000256" key="2">
    <source>
        <dbReference type="SAM" id="Phobius"/>
    </source>
</evidence>
<evidence type="ECO:0000313" key="4">
    <source>
        <dbReference type="RefSeq" id="XP_015179458.1"/>
    </source>
</evidence>
<dbReference type="PANTHER" id="PTHR46145">
    <property type="entry name" value="HEPARANASE"/>
    <property type="match status" value="1"/>
</dbReference>
<keyword evidence="3" id="KW-1185">Reference proteome</keyword>
<keyword evidence="2" id="KW-0472">Membrane</keyword>
<name>A0ABM1IGX1_POLDO</name>
<comment type="similarity">
    <text evidence="1">Belongs to the glycosyl hydrolase 79 family.</text>
</comment>
<sequence>MIKEVSYFVRNDCNQNQYQNLSNECTYQSTPPPPPPTTITSTTKSRIIINLIVFSIISTFLFLFPFWNFLHYDGENISVFSFNTDKTLFQTSDRFLSLGLDTSLLRNMKELPLMDERFINLARHLKPAFVRVGGTSADCLFFNKTLTTSAQIISPIDGQDISNFTITDKDFQSLYKFTIESELKMLFDLNVLIRYPNGSWDDTNAQDIISFAKLSNMDLDWQLGNEPNSFHHVFNRTITAEQLAKDYIQLRNLLNRMGYQKSLLVGPEVNHIDLSNKGQSYAEIFMKNDKDSINYVTWHQYYLNGREAEVKDFINPLTFFYLPVQIESMLNTIKQLRKSISMWLSETSTAFGGGAPGLSDRYVAGFLWLDKLGYSAKTGVNVVIRQSLFGGNYAMIGPDLLPNPDWWISVIYKQFVSDKVLEVTSSTSFKYVRIYAHCTPEISLINRVTAITIFGMNLNKSPSKIMIQGIFHKLNKNAKIFLYNITSDLLTSRNLFLNGEILKLENDGKLPPFKPIILNPTQFITLSPFSIVFMVIHGIDAPACIS</sequence>
<organism evidence="3 4">
    <name type="scientific">Polistes dominula</name>
    <name type="common">European paper wasp</name>
    <name type="synonym">Vespa dominula</name>
    <dbReference type="NCBI Taxonomy" id="743375"/>
    <lineage>
        <taxon>Eukaryota</taxon>
        <taxon>Metazoa</taxon>
        <taxon>Ecdysozoa</taxon>
        <taxon>Arthropoda</taxon>
        <taxon>Hexapoda</taxon>
        <taxon>Insecta</taxon>
        <taxon>Pterygota</taxon>
        <taxon>Neoptera</taxon>
        <taxon>Endopterygota</taxon>
        <taxon>Hymenoptera</taxon>
        <taxon>Apocrita</taxon>
        <taxon>Aculeata</taxon>
        <taxon>Vespoidea</taxon>
        <taxon>Vespidae</taxon>
        <taxon>Polistinae</taxon>
        <taxon>Polistini</taxon>
        <taxon>Polistes</taxon>
    </lineage>
</organism>
<dbReference type="InterPro" id="IPR005199">
    <property type="entry name" value="Glyco_hydro_79"/>
</dbReference>
<evidence type="ECO:0000256" key="1">
    <source>
        <dbReference type="ARBA" id="ARBA00009800"/>
    </source>
</evidence>
<dbReference type="RefSeq" id="XP_015179458.1">
    <property type="nucleotide sequence ID" value="XM_015323972.1"/>
</dbReference>
<keyword evidence="2" id="KW-0812">Transmembrane</keyword>
<dbReference type="Pfam" id="PF03662">
    <property type="entry name" value="Glyco_hydro_79n"/>
    <property type="match status" value="1"/>
</dbReference>
<reference evidence="4" key="1">
    <citation type="submission" date="2025-08" db="UniProtKB">
        <authorList>
            <consortium name="RefSeq"/>
        </authorList>
    </citation>
    <scope>IDENTIFICATION</scope>
    <source>
        <tissue evidence="4">Whole body</tissue>
    </source>
</reference>
<dbReference type="Proteomes" id="UP000694924">
    <property type="component" value="Unplaced"/>
</dbReference>
<dbReference type="PANTHER" id="PTHR46145:SF4">
    <property type="entry name" value="HEPARANASE"/>
    <property type="match status" value="1"/>
</dbReference>
<feature type="transmembrane region" description="Helical" evidence="2">
    <location>
        <begin position="47"/>
        <end position="67"/>
    </location>
</feature>
<dbReference type="Gene3D" id="3.20.20.80">
    <property type="entry name" value="Glycosidases"/>
    <property type="match status" value="1"/>
</dbReference>